<gene>
    <name evidence="1" type="ORF">LCGC14_0874520</name>
</gene>
<evidence type="ECO:0000313" key="1">
    <source>
        <dbReference type="EMBL" id="KKN26450.1"/>
    </source>
</evidence>
<reference evidence="1" key="1">
    <citation type="journal article" date="2015" name="Nature">
        <title>Complex archaea that bridge the gap between prokaryotes and eukaryotes.</title>
        <authorList>
            <person name="Spang A."/>
            <person name="Saw J.H."/>
            <person name="Jorgensen S.L."/>
            <person name="Zaremba-Niedzwiedzka K."/>
            <person name="Martijn J."/>
            <person name="Lind A.E."/>
            <person name="van Eijk R."/>
            <person name="Schleper C."/>
            <person name="Guy L."/>
            <person name="Ettema T.J."/>
        </authorList>
    </citation>
    <scope>NUCLEOTIDE SEQUENCE</scope>
</reference>
<organism evidence="1">
    <name type="scientific">marine sediment metagenome</name>
    <dbReference type="NCBI Taxonomy" id="412755"/>
    <lineage>
        <taxon>unclassified sequences</taxon>
        <taxon>metagenomes</taxon>
        <taxon>ecological metagenomes</taxon>
    </lineage>
</organism>
<accession>A0A0F9P3Q1</accession>
<dbReference type="AlphaFoldDB" id="A0A0F9P3Q1"/>
<name>A0A0F9P3Q1_9ZZZZ</name>
<proteinExistence type="predicted"/>
<sequence>MPESSTILYDLNKVFIPCRTVLEMEALTSLLLEYYNYDEIKDLPHSQPSSQKLIEKFHILDCHPLENIIEYFINNIVGKLKPIVMYERDHHDRVRRGNVDAYTKTRLCLFFALHRLKLKFLIIKHFMDKFKENKYSLDLSEDQEVLGAHSFLSAFYRDYYKKNKMNLKLMLSSKRMSERVSKLMDTSDTITNEDILNAITFKKFLDDKNRIKFIMKEIKASLFVCKIMFAHMDVYNPFTIGKETMIDAEEIMISQDFIPELVPAIARCYAEESQNQLEDCFRAHEFMMTRVLEGINYSVEIASGGNINLDLEETLYNTGNIFAI</sequence>
<comment type="caution">
    <text evidence="1">The sequence shown here is derived from an EMBL/GenBank/DDBJ whole genome shotgun (WGS) entry which is preliminary data.</text>
</comment>
<dbReference type="EMBL" id="LAZR01002717">
    <property type="protein sequence ID" value="KKN26450.1"/>
    <property type="molecule type" value="Genomic_DNA"/>
</dbReference>
<protein>
    <submittedName>
        <fullName evidence="1">Uncharacterized protein</fullName>
    </submittedName>
</protein>